<dbReference type="Pfam" id="PF10536">
    <property type="entry name" value="PMD"/>
    <property type="match status" value="1"/>
</dbReference>
<feature type="domain" description="Aminotransferase-like plant mobile" evidence="2">
    <location>
        <begin position="94"/>
        <end position="457"/>
    </location>
</feature>
<dbReference type="Proteomes" id="UP001634007">
    <property type="component" value="Unassembled WGS sequence"/>
</dbReference>
<dbReference type="EMBL" id="JBJKBG010000006">
    <property type="protein sequence ID" value="KAL3736317.1"/>
    <property type="molecule type" value="Genomic_DNA"/>
</dbReference>
<dbReference type="PANTHER" id="PTHR46033">
    <property type="entry name" value="PROTEIN MAIN-LIKE 2"/>
    <property type="match status" value="1"/>
</dbReference>
<dbReference type="InterPro" id="IPR019557">
    <property type="entry name" value="AminoTfrase-like_pln_mobile"/>
</dbReference>
<feature type="compositionally biased region" description="Basic and acidic residues" evidence="1">
    <location>
        <begin position="544"/>
        <end position="567"/>
    </location>
</feature>
<feature type="region of interest" description="Disordered" evidence="1">
    <location>
        <begin position="541"/>
        <end position="581"/>
    </location>
</feature>
<comment type="caution">
    <text evidence="3">The sequence shown here is derived from an EMBL/GenBank/DDBJ whole genome shotgun (WGS) entry which is preliminary data.</text>
</comment>
<organism evidence="3 4">
    <name type="scientific">Eucalyptus globulus</name>
    <name type="common">Tasmanian blue gum</name>
    <dbReference type="NCBI Taxonomy" id="34317"/>
    <lineage>
        <taxon>Eukaryota</taxon>
        <taxon>Viridiplantae</taxon>
        <taxon>Streptophyta</taxon>
        <taxon>Embryophyta</taxon>
        <taxon>Tracheophyta</taxon>
        <taxon>Spermatophyta</taxon>
        <taxon>Magnoliopsida</taxon>
        <taxon>eudicotyledons</taxon>
        <taxon>Gunneridae</taxon>
        <taxon>Pentapetalae</taxon>
        <taxon>rosids</taxon>
        <taxon>malvids</taxon>
        <taxon>Myrtales</taxon>
        <taxon>Myrtaceae</taxon>
        <taxon>Myrtoideae</taxon>
        <taxon>Eucalypteae</taxon>
        <taxon>Eucalyptus</taxon>
    </lineage>
</organism>
<name>A0ABD3KBE6_EUCGL</name>
<evidence type="ECO:0000313" key="3">
    <source>
        <dbReference type="EMBL" id="KAL3736317.1"/>
    </source>
</evidence>
<feature type="region of interest" description="Disordered" evidence="1">
    <location>
        <begin position="18"/>
        <end position="53"/>
    </location>
</feature>
<dbReference type="AlphaFoldDB" id="A0ABD3KBE6"/>
<evidence type="ECO:0000313" key="4">
    <source>
        <dbReference type="Proteomes" id="UP001634007"/>
    </source>
</evidence>
<dbReference type="InterPro" id="IPR044824">
    <property type="entry name" value="MAIN-like"/>
</dbReference>
<evidence type="ECO:0000259" key="2">
    <source>
        <dbReference type="Pfam" id="PF10536"/>
    </source>
</evidence>
<keyword evidence="4" id="KW-1185">Reference proteome</keyword>
<evidence type="ECO:0000256" key="1">
    <source>
        <dbReference type="SAM" id="MobiDB-lite"/>
    </source>
</evidence>
<proteinExistence type="predicted"/>
<reference evidence="3 4" key="1">
    <citation type="submission" date="2024-11" db="EMBL/GenBank/DDBJ databases">
        <title>Chromosome-level genome assembly of Eucalyptus globulus Labill. provides insights into its genome evolution.</title>
        <authorList>
            <person name="Li X."/>
        </authorList>
    </citation>
    <scope>NUCLEOTIDE SEQUENCE [LARGE SCALE GENOMIC DNA]</scope>
    <source>
        <strain evidence="3">CL2024</strain>
        <tissue evidence="3">Fresh tender leaves</tissue>
    </source>
</reference>
<protein>
    <recommendedName>
        <fullName evidence="2">Aminotransferase-like plant mobile domain-containing protein</fullName>
    </recommendedName>
</protein>
<accession>A0ABD3KBE6</accession>
<feature type="compositionally biased region" description="Pro residues" evidence="1">
    <location>
        <begin position="37"/>
        <end position="53"/>
    </location>
</feature>
<sequence length="634" mass="70375">MENKPIFVVEEREELMLSPNRDARPALRTGHFLKPSPTEPDPPPPPPPLVPASLPPEELPFSVKFKNWRRPTKGWTAWVDSMEPAHGVAWKRAGIYDAIKSSTFLIGRHPGLVLGLAQNWCPDTNTFVFPWGEATVTLEDVMVLGGYSVWGSSPVLSTHLGSHSGEVEMKLKRKVSEMSKASASKVGCREWMKKFRGAESDMEHEAFLAFWLSRFVFASSCDVIPARVLPMAIGLARGTRIALAPAVLARIYRDLSWLKNVLDGLVPRTKDGNEAGGIYVTLSAVFALVQIWAWERFVTTIRPKPREVQPGEPWLGRWHRSTKLILQNVHSMMGEAGAHFKWRPYSLAVNNLASYAFYGEKENWVSLEKDADGELRSFAHCLMAWELPGLDFVEKYSPHRVAMQFGMDQDMPGQVAPCNQDPEIAWNNYSKSLQGVQLYIPARLYKPCITARYAEWWASRSSNRSMQGLKGKLEVNDDSVPPGFWRKNITVDTADSGESDDGLTLAEFLRSNRRTSATGSCLVSVCNNCSQNDQTQSSFLQNAGKEDTDIEMRESQLEPVERNRPHDTAPGGAQRENGEGTNGIGHSFTEGGLASGNVGGSSECSMIGILALDLEARISKLERAVAAQKARITK</sequence>
<dbReference type="PANTHER" id="PTHR46033:SF67">
    <property type="entry name" value="AMINOTRANSFERASE-LIKE, PLANT MOBILE DOMAIN FAMILY PROTEIN"/>
    <property type="match status" value="1"/>
</dbReference>
<gene>
    <name evidence="3" type="ORF">ACJRO7_025301</name>
</gene>